<evidence type="ECO:0000256" key="4">
    <source>
        <dbReference type="ARBA" id="ARBA00023136"/>
    </source>
</evidence>
<feature type="transmembrane region" description="Helical" evidence="6">
    <location>
        <begin position="350"/>
        <end position="372"/>
    </location>
</feature>
<accession>A0ABR0EPM4</accession>
<dbReference type="InterPro" id="IPR036259">
    <property type="entry name" value="MFS_trans_sf"/>
</dbReference>
<comment type="subcellular location">
    <subcellularLocation>
        <location evidence="1">Membrane</location>
        <topology evidence="1">Multi-pass membrane protein</topology>
    </subcellularLocation>
</comment>
<evidence type="ECO:0000256" key="2">
    <source>
        <dbReference type="ARBA" id="ARBA00022692"/>
    </source>
</evidence>
<dbReference type="EMBL" id="JAXOVC010000003">
    <property type="protein sequence ID" value="KAK4503465.1"/>
    <property type="molecule type" value="Genomic_DNA"/>
</dbReference>
<feature type="transmembrane region" description="Helical" evidence="6">
    <location>
        <begin position="488"/>
        <end position="509"/>
    </location>
</feature>
<organism evidence="7 8">
    <name type="scientific">Zasmidium cellare</name>
    <name type="common">Wine cellar mold</name>
    <name type="synonym">Racodium cellare</name>
    <dbReference type="NCBI Taxonomy" id="395010"/>
    <lineage>
        <taxon>Eukaryota</taxon>
        <taxon>Fungi</taxon>
        <taxon>Dikarya</taxon>
        <taxon>Ascomycota</taxon>
        <taxon>Pezizomycotina</taxon>
        <taxon>Dothideomycetes</taxon>
        <taxon>Dothideomycetidae</taxon>
        <taxon>Mycosphaerellales</taxon>
        <taxon>Mycosphaerellaceae</taxon>
        <taxon>Zasmidium</taxon>
    </lineage>
</organism>
<feature type="transmembrane region" description="Helical" evidence="6">
    <location>
        <begin position="240"/>
        <end position="261"/>
    </location>
</feature>
<reference evidence="7 8" key="1">
    <citation type="journal article" date="2023" name="G3 (Bethesda)">
        <title>A chromosome-level genome assembly of Zasmidium syzygii isolated from banana leaves.</title>
        <authorList>
            <person name="van Westerhoven A.C."/>
            <person name="Mehrabi R."/>
            <person name="Talebi R."/>
            <person name="Steentjes M.B.F."/>
            <person name="Corcolon B."/>
            <person name="Chong P.A."/>
            <person name="Kema G.H.J."/>
            <person name="Seidl M.F."/>
        </authorList>
    </citation>
    <scope>NUCLEOTIDE SEQUENCE [LARGE SCALE GENOMIC DNA]</scope>
    <source>
        <strain evidence="7 8">P124</strain>
    </source>
</reference>
<feature type="compositionally biased region" description="Basic and acidic residues" evidence="5">
    <location>
        <begin position="18"/>
        <end position="27"/>
    </location>
</feature>
<sequence length="683" mass="73576">MDSEKPQAQTQDASRTTSTDEEKDLGRRSSALNFATVNDQGGGNEMFPGAPPLPAGTMPHTGVTKAQAFNRVLYESGSSGRILLATLVVSIGCTMFAYALDQGITYQFTLAAASSFGRHAEIGAVGTAAEIIRAISKPFLAKVADITSRPTTYTLVLVFYAIGFAVAASCTTLSAYIVGIAFTAFGKSGLDLLGDIIVADLTTLQWRGFIGSLLSTPFLVTTFVDGFISESFVPDQWRWGLGMFAIMVPVLLTPAIATLYYMQKKAKKMGMVSAGASGVKRRGHLGEQESISWMKLAYTGIIDIDLAGLILLGFAFALILLPFNLVVSAAGGWSNPSESQEDSSAYIADIKITGMIAMIVMGFVILVGFFLFEIFVAPKPLMTKAIIQNRAFMAAVGTDVCTQMASGLRTVYWASYIWVIKNWTNYVWTIFLGTVTLGLCFLGPIAGLIQRKTHRYKSLMVFGAVLKLIGNGVLLAGGGTNRSTRNTAALAIAQILFSFGAFTVVGARVGSQASVPHEDVATVIAGLSLWSTLGSSVGYSISTAIWTNLMVSYMQQELPKTPLATIRQLYARIALLRRYPWGSPIREGGIAAYQRVMGLVFIVSTCIAALALIFSLLMPSESRSVIEMTRGADRVADFYLGRQQNAVTNTGLDGSPVDVPRQEEEQTQSKGIWAKIKRAYYKE</sequence>
<dbReference type="Gene3D" id="1.20.1250.20">
    <property type="entry name" value="MFS general substrate transporter like domains"/>
    <property type="match status" value="1"/>
</dbReference>
<feature type="region of interest" description="Disordered" evidence="5">
    <location>
        <begin position="1"/>
        <end position="49"/>
    </location>
</feature>
<keyword evidence="2 6" id="KW-0812">Transmembrane</keyword>
<dbReference type="Pfam" id="PF07690">
    <property type="entry name" value="MFS_1"/>
    <property type="match status" value="1"/>
</dbReference>
<evidence type="ECO:0000256" key="6">
    <source>
        <dbReference type="SAM" id="Phobius"/>
    </source>
</evidence>
<feature type="transmembrane region" description="Helical" evidence="6">
    <location>
        <begin position="521"/>
        <end position="546"/>
    </location>
</feature>
<evidence type="ECO:0000256" key="1">
    <source>
        <dbReference type="ARBA" id="ARBA00004141"/>
    </source>
</evidence>
<evidence type="ECO:0000313" key="8">
    <source>
        <dbReference type="Proteomes" id="UP001305779"/>
    </source>
</evidence>
<dbReference type="PANTHER" id="PTHR23501:SF58">
    <property type="entry name" value="LOW AFFINITY HEME TRANSPORTER STR3"/>
    <property type="match status" value="1"/>
</dbReference>
<feature type="transmembrane region" description="Helical" evidence="6">
    <location>
        <begin position="459"/>
        <end position="476"/>
    </location>
</feature>
<feature type="transmembrane region" description="Helical" evidence="6">
    <location>
        <begin position="206"/>
        <end position="228"/>
    </location>
</feature>
<evidence type="ECO:0008006" key="9">
    <source>
        <dbReference type="Google" id="ProtNLM"/>
    </source>
</evidence>
<feature type="transmembrane region" description="Helical" evidence="6">
    <location>
        <begin position="426"/>
        <end position="447"/>
    </location>
</feature>
<dbReference type="PANTHER" id="PTHR23501">
    <property type="entry name" value="MAJOR FACILITATOR SUPERFAMILY"/>
    <property type="match status" value="1"/>
</dbReference>
<protein>
    <recommendedName>
        <fullName evidence="9">Major facilitator superfamily (MFS) profile domain-containing protein</fullName>
    </recommendedName>
</protein>
<evidence type="ECO:0000256" key="5">
    <source>
        <dbReference type="SAM" id="MobiDB-lite"/>
    </source>
</evidence>
<keyword evidence="4 6" id="KW-0472">Membrane</keyword>
<dbReference type="SUPFAM" id="SSF103473">
    <property type="entry name" value="MFS general substrate transporter"/>
    <property type="match status" value="1"/>
</dbReference>
<feature type="compositionally biased region" description="Polar residues" evidence="5">
    <location>
        <begin position="30"/>
        <end position="39"/>
    </location>
</feature>
<name>A0ABR0EPM4_ZASCE</name>
<keyword evidence="8" id="KW-1185">Reference proteome</keyword>
<proteinExistence type="predicted"/>
<evidence type="ECO:0000313" key="7">
    <source>
        <dbReference type="EMBL" id="KAK4503465.1"/>
    </source>
</evidence>
<dbReference type="Proteomes" id="UP001305779">
    <property type="component" value="Unassembled WGS sequence"/>
</dbReference>
<evidence type="ECO:0000256" key="3">
    <source>
        <dbReference type="ARBA" id="ARBA00022989"/>
    </source>
</evidence>
<feature type="transmembrane region" description="Helical" evidence="6">
    <location>
        <begin position="82"/>
        <end position="100"/>
    </location>
</feature>
<keyword evidence="3 6" id="KW-1133">Transmembrane helix</keyword>
<gene>
    <name evidence="7" type="ORF">PRZ48_004380</name>
</gene>
<feature type="transmembrane region" description="Helical" evidence="6">
    <location>
        <begin position="304"/>
        <end position="330"/>
    </location>
</feature>
<comment type="caution">
    <text evidence="7">The sequence shown here is derived from an EMBL/GenBank/DDBJ whole genome shotgun (WGS) entry which is preliminary data.</text>
</comment>
<dbReference type="InterPro" id="IPR011701">
    <property type="entry name" value="MFS"/>
</dbReference>
<feature type="transmembrane region" description="Helical" evidence="6">
    <location>
        <begin position="157"/>
        <end position="185"/>
    </location>
</feature>
<feature type="compositionally biased region" description="Polar residues" evidence="5">
    <location>
        <begin position="1"/>
        <end position="17"/>
    </location>
</feature>
<feature type="transmembrane region" description="Helical" evidence="6">
    <location>
        <begin position="596"/>
        <end position="618"/>
    </location>
</feature>